<dbReference type="InterPro" id="IPR014743">
    <property type="entry name" value="Cl-channel_core"/>
</dbReference>
<feature type="transmembrane region" description="Helical" evidence="5">
    <location>
        <begin position="300"/>
        <end position="319"/>
    </location>
</feature>
<evidence type="ECO:0000256" key="4">
    <source>
        <dbReference type="ARBA" id="ARBA00023136"/>
    </source>
</evidence>
<accession>A0A7X1C7K9</accession>
<dbReference type="AlphaFoldDB" id="A0A7X1C7K9"/>
<dbReference type="EMBL" id="JAARRG010000015">
    <property type="protein sequence ID" value="MBC1487338.1"/>
    <property type="molecule type" value="Genomic_DNA"/>
</dbReference>
<dbReference type="Proteomes" id="UP000523362">
    <property type="component" value="Unassembled WGS sequence"/>
</dbReference>
<dbReference type="SUPFAM" id="SSF81340">
    <property type="entry name" value="Clc chloride channel"/>
    <property type="match status" value="1"/>
</dbReference>
<dbReference type="Gene3D" id="1.10.3080.10">
    <property type="entry name" value="Clc chloride channel"/>
    <property type="match status" value="1"/>
</dbReference>
<feature type="transmembrane region" description="Helical" evidence="5">
    <location>
        <begin position="7"/>
        <end position="29"/>
    </location>
</feature>
<dbReference type="GO" id="GO:0015108">
    <property type="term" value="F:chloride transmembrane transporter activity"/>
    <property type="evidence" value="ECO:0007669"/>
    <property type="project" value="InterPro"/>
</dbReference>
<feature type="transmembrane region" description="Helical" evidence="5">
    <location>
        <begin position="49"/>
        <end position="68"/>
    </location>
</feature>
<feature type="transmembrane region" description="Helical" evidence="5">
    <location>
        <begin position="373"/>
        <end position="394"/>
    </location>
</feature>
<keyword evidence="3 5" id="KW-1133">Transmembrane helix</keyword>
<organism evidence="6 7">
    <name type="scientific">Listeria seeligeri</name>
    <dbReference type="NCBI Taxonomy" id="1640"/>
    <lineage>
        <taxon>Bacteria</taxon>
        <taxon>Bacillati</taxon>
        <taxon>Bacillota</taxon>
        <taxon>Bacilli</taxon>
        <taxon>Bacillales</taxon>
        <taxon>Listeriaceae</taxon>
        <taxon>Listeria</taxon>
    </lineage>
</organism>
<evidence type="ECO:0000313" key="7">
    <source>
        <dbReference type="Proteomes" id="UP000523362"/>
    </source>
</evidence>
<dbReference type="PANTHER" id="PTHR43427">
    <property type="entry name" value="CHLORIDE CHANNEL PROTEIN CLC-E"/>
    <property type="match status" value="1"/>
</dbReference>
<keyword evidence="2 5" id="KW-0812">Transmembrane</keyword>
<feature type="transmembrane region" description="Helical" evidence="5">
    <location>
        <begin position="220"/>
        <end position="241"/>
    </location>
</feature>
<evidence type="ECO:0000313" key="6">
    <source>
        <dbReference type="EMBL" id="MBC1487338.1"/>
    </source>
</evidence>
<keyword evidence="4 5" id="KW-0472">Membrane</keyword>
<dbReference type="PANTHER" id="PTHR43427:SF12">
    <property type="entry name" value="CHLORIDE TRANSPORTER"/>
    <property type="match status" value="1"/>
</dbReference>
<name>A0A7X1C7K9_LISSE</name>
<feature type="transmembrane region" description="Helical" evidence="5">
    <location>
        <begin position="183"/>
        <end position="200"/>
    </location>
</feature>
<dbReference type="InterPro" id="IPR050368">
    <property type="entry name" value="ClC-type_chloride_channel"/>
</dbReference>
<dbReference type="CDD" id="cd00400">
    <property type="entry name" value="Voltage_gated_ClC"/>
    <property type="match status" value="1"/>
</dbReference>
<comment type="subcellular location">
    <subcellularLocation>
        <location evidence="1">Membrane</location>
        <topology evidence="1">Multi-pass membrane protein</topology>
    </subcellularLocation>
</comment>
<dbReference type="GO" id="GO:0016020">
    <property type="term" value="C:membrane"/>
    <property type="evidence" value="ECO:0007669"/>
    <property type="project" value="UniProtKB-SubCell"/>
</dbReference>
<evidence type="ECO:0000256" key="5">
    <source>
        <dbReference type="SAM" id="Phobius"/>
    </source>
</evidence>
<dbReference type="InterPro" id="IPR001807">
    <property type="entry name" value="ClC"/>
</dbReference>
<feature type="transmembrane region" description="Helical" evidence="5">
    <location>
        <begin position="144"/>
        <end position="162"/>
    </location>
</feature>
<evidence type="ECO:0000256" key="1">
    <source>
        <dbReference type="ARBA" id="ARBA00004141"/>
    </source>
</evidence>
<proteinExistence type="predicted"/>
<sequence>MKKITFAFGIYTLMLGLLVGAIAALFIGLVHFSTEFLWTFIPEQFNSPWFYPLCMGLIGGLFVGLLQLKFTGYPRSMHENMAELKRTGRIEYKDRLFKTIVSAWIILSFGASVGPEAALIGIVGSTSTWIIDHLKLSLKHKEELISLSIGAIISSIFLSPFSGLAEEIDDSTEAKKIPKQSKLLLSILISFSALASFLWLKSFMKIPESIFSIRLPDAGWSWWFVVLFIPMIILGWLFSIYFDQLQVYIAKALSFIKNKMVLALLGGLSIGIFGIISYYLLFSGEHQLIEVTKSVQEFSITALLIIALLKPLLVAICLATGWKGGAIFPAIFSSSVMGYLVTVWLEGPTGFLITIFVAASCTKIVGKPVLTASILLFVFPLQFFPFILLTAFIVNKNWWASFKQLSQHN</sequence>
<feature type="transmembrane region" description="Helical" evidence="5">
    <location>
        <begin position="261"/>
        <end position="280"/>
    </location>
</feature>
<dbReference type="RefSeq" id="WP_185384185.1">
    <property type="nucleotide sequence ID" value="NZ_JAARRG010000015.1"/>
</dbReference>
<feature type="transmembrane region" description="Helical" evidence="5">
    <location>
        <begin position="96"/>
        <end position="124"/>
    </location>
</feature>
<evidence type="ECO:0000256" key="3">
    <source>
        <dbReference type="ARBA" id="ARBA00022989"/>
    </source>
</evidence>
<protein>
    <submittedName>
        <fullName evidence="6">Chloride channel protein</fullName>
    </submittedName>
</protein>
<evidence type="ECO:0000256" key="2">
    <source>
        <dbReference type="ARBA" id="ARBA00022692"/>
    </source>
</evidence>
<dbReference type="Pfam" id="PF00654">
    <property type="entry name" value="Voltage_CLC"/>
    <property type="match status" value="1"/>
</dbReference>
<gene>
    <name evidence="6" type="ORF">HB897_13980</name>
</gene>
<comment type="caution">
    <text evidence="6">The sequence shown here is derived from an EMBL/GenBank/DDBJ whole genome shotgun (WGS) entry which is preliminary data.</text>
</comment>
<reference evidence="6 7" key="1">
    <citation type="submission" date="2020-03" db="EMBL/GenBank/DDBJ databases">
        <title>Soil Listeria distribution.</title>
        <authorList>
            <person name="Liao J."/>
            <person name="Wiedmann M."/>
        </authorList>
    </citation>
    <scope>NUCLEOTIDE SEQUENCE [LARGE SCALE GENOMIC DNA]</scope>
    <source>
        <strain evidence="6 7">FSL L7-1560</strain>
    </source>
</reference>